<evidence type="ECO:0000313" key="2">
    <source>
        <dbReference type="Proteomes" id="UP000054632"/>
    </source>
</evidence>
<organism evidence="1 2">
    <name type="scientific">Trichinella pseudospiralis</name>
    <name type="common">Parasitic roundworm</name>
    <dbReference type="NCBI Taxonomy" id="6337"/>
    <lineage>
        <taxon>Eukaryota</taxon>
        <taxon>Metazoa</taxon>
        <taxon>Ecdysozoa</taxon>
        <taxon>Nematoda</taxon>
        <taxon>Enoplea</taxon>
        <taxon>Dorylaimia</taxon>
        <taxon>Trichinellida</taxon>
        <taxon>Trichinellidae</taxon>
        <taxon>Trichinella</taxon>
    </lineage>
</organism>
<sequence>MGFQREINLPKFLIPSAKWQIRLKSTSDKNMKAVIICFAALFALVAMASDHHAFWNFTKGTNHSNFQDILNVKLSQLPRYKDALNVQMDKLVQCEQACSSETQRIEQSIKTAQDTFGSYTAYSDCMNPCLAQRVRLPDSSESSEE</sequence>
<comment type="caution">
    <text evidence="1">The sequence shown here is derived from an EMBL/GenBank/DDBJ whole genome shotgun (WGS) entry which is preliminary data.</text>
</comment>
<evidence type="ECO:0000313" key="1">
    <source>
        <dbReference type="EMBL" id="KRY71897.1"/>
    </source>
</evidence>
<reference evidence="1 2" key="1">
    <citation type="submission" date="2015-01" db="EMBL/GenBank/DDBJ databases">
        <title>Evolution of Trichinella species and genotypes.</title>
        <authorList>
            <person name="Korhonen P.K."/>
            <person name="Edoardo P."/>
            <person name="Giuseppe L.R."/>
            <person name="Gasser R.B."/>
        </authorList>
    </citation>
    <scope>NUCLEOTIDE SEQUENCE [LARGE SCALE GENOMIC DNA]</scope>
    <source>
        <strain evidence="1">ISS13</strain>
    </source>
</reference>
<dbReference type="Proteomes" id="UP000054632">
    <property type="component" value="Unassembled WGS sequence"/>
</dbReference>
<dbReference type="EMBL" id="JYDR01000051">
    <property type="protein sequence ID" value="KRY71897.1"/>
    <property type="molecule type" value="Genomic_DNA"/>
</dbReference>
<accession>A0A0V1EDJ0</accession>
<name>A0A0V1EDJ0_TRIPS</name>
<proteinExistence type="predicted"/>
<protein>
    <submittedName>
        <fullName evidence="1">Uncharacterized protein</fullName>
    </submittedName>
</protein>
<gene>
    <name evidence="1" type="ORF">T4A_12700</name>
</gene>
<dbReference type="AlphaFoldDB" id="A0A0V1EDJ0"/>